<name>A0A517Z855_9PLAN</name>
<dbReference type="InterPro" id="IPR029063">
    <property type="entry name" value="SAM-dependent_MTases_sf"/>
</dbReference>
<dbReference type="EC" id="2.1.1.163" evidence="2"/>
<proteinExistence type="predicted"/>
<evidence type="ECO:0000313" key="2">
    <source>
        <dbReference type="EMBL" id="QDU38643.1"/>
    </source>
</evidence>
<dbReference type="InterPro" id="IPR013216">
    <property type="entry name" value="Methyltransf_11"/>
</dbReference>
<reference evidence="2 3" key="1">
    <citation type="submission" date="2019-02" db="EMBL/GenBank/DDBJ databases">
        <title>Deep-cultivation of Planctomycetes and their phenomic and genomic characterization uncovers novel biology.</title>
        <authorList>
            <person name="Wiegand S."/>
            <person name="Jogler M."/>
            <person name="Boedeker C."/>
            <person name="Pinto D."/>
            <person name="Vollmers J."/>
            <person name="Rivas-Marin E."/>
            <person name="Kohn T."/>
            <person name="Peeters S.H."/>
            <person name="Heuer A."/>
            <person name="Rast P."/>
            <person name="Oberbeckmann S."/>
            <person name="Bunk B."/>
            <person name="Jeske O."/>
            <person name="Meyerdierks A."/>
            <person name="Storesund J.E."/>
            <person name="Kallscheuer N."/>
            <person name="Luecker S."/>
            <person name="Lage O.M."/>
            <person name="Pohl T."/>
            <person name="Merkel B.J."/>
            <person name="Hornburger P."/>
            <person name="Mueller R.-W."/>
            <person name="Bruemmer F."/>
            <person name="Labrenz M."/>
            <person name="Spormann A.M."/>
            <person name="Op den Camp H."/>
            <person name="Overmann J."/>
            <person name="Amann R."/>
            <person name="Jetten M.S.M."/>
            <person name="Mascher T."/>
            <person name="Medema M.H."/>
            <person name="Devos D.P."/>
            <person name="Kaster A.-K."/>
            <person name="Ovreas L."/>
            <person name="Rohde M."/>
            <person name="Galperin M.Y."/>
            <person name="Jogler C."/>
        </authorList>
    </citation>
    <scope>NUCLEOTIDE SEQUENCE [LARGE SCALE GENOMIC DNA]</scope>
    <source>
        <strain evidence="2 3">Mal4</strain>
    </source>
</reference>
<gene>
    <name evidence="2" type="primary">ubiE_4</name>
    <name evidence="2" type="ORF">Mal4_29730</name>
</gene>
<keyword evidence="2" id="KW-0489">Methyltransferase</keyword>
<organism evidence="2 3">
    <name type="scientific">Maioricimonas rarisocia</name>
    <dbReference type="NCBI Taxonomy" id="2528026"/>
    <lineage>
        <taxon>Bacteria</taxon>
        <taxon>Pseudomonadati</taxon>
        <taxon>Planctomycetota</taxon>
        <taxon>Planctomycetia</taxon>
        <taxon>Planctomycetales</taxon>
        <taxon>Planctomycetaceae</taxon>
        <taxon>Maioricimonas</taxon>
    </lineage>
</organism>
<protein>
    <submittedName>
        <fullName evidence="2">Demethylmenaquinone methyltransferase</fullName>
        <ecNumber evidence="2">2.1.1.163</ecNumber>
    </submittedName>
</protein>
<dbReference type="Pfam" id="PF08241">
    <property type="entry name" value="Methyltransf_11"/>
    <property type="match status" value="1"/>
</dbReference>
<evidence type="ECO:0000259" key="1">
    <source>
        <dbReference type="Pfam" id="PF08241"/>
    </source>
</evidence>
<dbReference type="KEGG" id="mri:Mal4_29730"/>
<accession>A0A517Z855</accession>
<dbReference type="PANTHER" id="PTHR43591:SF24">
    <property type="entry name" value="2-METHOXY-6-POLYPRENYL-1,4-BENZOQUINOL METHYLASE, MITOCHONDRIAL"/>
    <property type="match status" value="1"/>
</dbReference>
<evidence type="ECO:0000313" key="3">
    <source>
        <dbReference type="Proteomes" id="UP000320496"/>
    </source>
</evidence>
<dbReference type="GO" id="GO:0008757">
    <property type="term" value="F:S-adenosylmethionine-dependent methyltransferase activity"/>
    <property type="evidence" value="ECO:0007669"/>
    <property type="project" value="InterPro"/>
</dbReference>
<keyword evidence="2" id="KW-0808">Transferase</keyword>
<dbReference type="GO" id="GO:0043770">
    <property type="term" value="F:demethylmenaquinone methyltransferase activity"/>
    <property type="evidence" value="ECO:0007669"/>
    <property type="project" value="UniProtKB-EC"/>
</dbReference>
<dbReference type="GO" id="GO:0032259">
    <property type="term" value="P:methylation"/>
    <property type="evidence" value="ECO:0007669"/>
    <property type="project" value="UniProtKB-KW"/>
</dbReference>
<dbReference type="EMBL" id="CP036275">
    <property type="protein sequence ID" value="QDU38643.1"/>
    <property type="molecule type" value="Genomic_DNA"/>
</dbReference>
<dbReference type="RefSeq" id="WP_197443475.1">
    <property type="nucleotide sequence ID" value="NZ_CP036275.1"/>
</dbReference>
<dbReference type="Gene3D" id="3.40.50.150">
    <property type="entry name" value="Vaccinia Virus protein VP39"/>
    <property type="match status" value="1"/>
</dbReference>
<dbReference type="AlphaFoldDB" id="A0A517Z855"/>
<feature type="domain" description="Methyltransferase type 11" evidence="1">
    <location>
        <begin position="48"/>
        <end position="139"/>
    </location>
</feature>
<dbReference type="SUPFAM" id="SSF53335">
    <property type="entry name" value="S-adenosyl-L-methionine-dependent methyltransferases"/>
    <property type="match status" value="1"/>
</dbReference>
<dbReference type="PANTHER" id="PTHR43591">
    <property type="entry name" value="METHYLTRANSFERASE"/>
    <property type="match status" value="1"/>
</dbReference>
<keyword evidence="3" id="KW-1185">Reference proteome</keyword>
<dbReference type="Proteomes" id="UP000320496">
    <property type="component" value="Chromosome"/>
</dbReference>
<sequence length="207" mass="22917">MTNAWNRRIYSVWAPVYDLLIRSPPFAQGRQAAIDMLELAPHETVLLLGVGTGADLPLLEGHTRWFGIDLTRAMLERARRRTDFSGPSRLVQADAARLPFANGSFDAAVANLILSVVPDGRRCLEELCRVVRPGGRIVVFDKFAPDDGAVPVIRRLINPLTQFFGTDVTRRLADLTRDLPLQRQRPACQLAGGAFSACRLDLIGNTR</sequence>
<dbReference type="CDD" id="cd02440">
    <property type="entry name" value="AdoMet_MTases"/>
    <property type="match status" value="1"/>
</dbReference>